<evidence type="ECO:0000256" key="2">
    <source>
        <dbReference type="SAM" id="MobiDB-lite"/>
    </source>
</evidence>
<gene>
    <name evidence="3" type="ORF">J2W25_001786</name>
</gene>
<sequence length="211" mass="23625">MTLNRWLPWKALRRYPGMPSRTPGRCVLVLKHPDERMKKVFRTANPWILAAAMREDGAVPTMRELGFDDPPFEAAVWIAFVVPAKTPPAVVERLTTALRTAAAMPDVQSKMTERGLEMLNTTPEQFARNYKLDFDVIVKRMQEFGIEAQWVFGREVARAPWPPAPPATASAGRTASSSSAPWRRCPRAARPTAGAARRVRPGSRPAARRRP</sequence>
<feature type="compositionally biased region" description="Basic residues" evidence="2">
    <location>
        <begin position="197"/>
        <end position="211"/>
    </location>
</feature>
<accession>A0AAW8DT95</accession>
<dbReference type="Proteomes" id="UP001244295">
    <property type="component" value="Unassembled WGS sequence"/>
</dbReference>
<dbReference type="Gene3D" id="3.40.190.150">
    <property type="entry name" value="Bordetella uptake gene, domain 1"/>
    <property type="match status" value="1"/>
</dbReference>
<dbReference type="Pfam" id="PF03401">
    <property type="entry name" value="TctC"/>
    <property type="match status" value="1"/>
</dbReference>
<dbReference type="EMBL" id="JAUSRR010000003">
    <property type="protein sequence ID" value="MDP9922765.1"/>
    <property type="molecule type" value="Genomic_DNA"/>
</dbReference>
<comment type="caution">
    <text evidence="3">The sequence shown here is derived from an EMBL/GenBank/DDBJ whole genome shotgun (WGS) entry which is preliminary data.</text>
</comment>
<proteinExistence type="inferred from homology"/>
<dbReference type="InterPro" id="IPR005064">
    <property type="entry name" value="BUG"/>
</dbReference>
<name>A0AAW8DT95_9BURK</name>
<protein>
    <submittedName>
        <fullName evidence="3">Uncharacterized protein</fullName>
    </submittedName>
</protein>
<dbReference type="PANTHER" id="PTHR42928">
    <property type="entry name" value="TRICARBOXYLATE-BINDING PROTEIN"/>
    <property type="match status" value="1"/>
</dbReference>
<feature type="region of interest" description="Disordered" evidence="2">
    <location>
        <begin position="163"/>
        <end position="211"/>
    </location>
</feature>
<comment type="similarity">
    <text evidence="1">Belongs to the UPF0065 (bug) family.</text>
</comment>
<reference evidence="3" key="1">
    <citation type="submission" date="2023-07" db="EMBL/GenBank/DDBJ databases">
        <title>Sorghum-associated microbial communities from plants grown in Nebraska, USA.</title>
        <authorList>
            <person name="Schachtman D."/>
        </authorList>
    </citation>
    <scope>NUCLEOTIDE SEQUENCE</scope>
    <source>
        <strain evidence="3">DS2795</strain>
    </source>
</reference>
<evidence type="ECO:0000313" key="4">
    <source>
        <dbReference type="Proteomes" id="UP001244295"/>
    </source>
</evidence>
<dbReference type="AlphaFoldDB" id="A0AAW8DT95"/>
<feature type="compositionally biased region" description="Low complexity" evidence="2">
    <location>
        <begin position="167"/>
        <end position="196"/>
    </location>
</feature>
<dbReference type="PANTHER" id="PTHR42928:SF5">
    <property type="entry name" value="BLR1237 PROTEIN"/>
    <property type="match status" value="1"/>
</dbReference>
<evidence type="ECO:0000256" key="1">
    <source>
        <dbReference type="ARBA" id="ARBA00006987"/>
    </source>
</evidence>
<evidence type="ECO:0000313" key="3">
    <source>
        <dbReference type="EMBL" id="MDP9922765.1"/>
    </source>
</evidence>
<dbReference type="InterPro" id="IPR042100">
    <property type="entry name" value="Bug_dom1"/>
</dbReference>
<organism evidence="3 4">
    <name type="scientific">Variovorax boronicumulans</name>
    <dbReference type="NCBI Taxonomy" id="436515"/>
    <lineage>
        <taxon>Bacteria</taxon>
        <taxon>Pseudomonadati</taxon>
        <taxon>Pseudomonadota</taxon>
        <taxon>Betaproteobacteria</taxon>
        <taxon>Burkholderiales</taxon>
        <taxon>Comamonadaceae</taxon>
        <taxon>Variovorax</taxon>
    </lineage>
</organism>